<proteinExistence type="predicted"/>
<accession>A0A8D9GIG6</accession>
<gene>
    <name evidence="1" type="ORF">BRAPAZ1V2_A03P25120.2</name>
</gene>
<dbReference type="Proteomes" id="UP000694005">
    <property type="component" value="Chromosome A03"/>
</dbReference>
<evidence type="ECO:0000313" key="1">
    <source>
        <dbReference type="EMBL" id="CAG7881169.1"/>
    </source>
</evidence>
<organism evidence="1 2">
    <name type="scientific">Brassica campestris</name>
    <name type="common">Field mustard</name>
    <dbReference type="NCBI Taxonomy" id="3711"/>
    <lineage>
        <taxon>Eukaryota</taxon>
        <taxon>Viridiplantae</taxon>
        <taxon>Streptophyta</taxon>
        <taxon>Embryophyta</taxon>
        <taxon>Tracheophyta</taxon>
        <taxon>Spermatophyta</taxon>
        <taxon>Magnoliopsida</taxon>
        <taxon>eudicotyledons</taxon>
        <taxon>Gunneridae</taxon>
        <taxon>Pentapetalae</taxon>
        <taxon>rosids</taxon>
        <taxon>malvids</taxon>
        <taxon>Brassicales</taxon>
        <taxon>Brassicaceae</taxon>
        <taxon>Brassiceae</taxon>
        <taxon>Brassica</taxon>
    </lineage>
</organism>
<dbReference type="EMBL" id="LS974619">
    <property type="protein sequence ID" value="CAG7881169.1"/>
    <property type="molecule type" value="Genomic_DNA"/>
</dbReference>
<sequence>MYLFSSQMARLTGYQLSRERQRSTKEVDIIMSSN</sequence>
<name>A0A8D9GIG6_BRACM</name>
<evidence type="ECO:0000313" key="2">
    <source>
        <dbReference type="Proteomes" id="UP000694005"/>
    </source>
</evidence>
<protein>
    <submittedName>
        <fullName evidence="1">Uncharacterized protein</fullName>
    </submittedName>
</protein>
<dbReference type="Gramene" id="A03p25120.2_BraZ1">
    <property type="protein sequence ID" value="A03p25120.2_BraZ1.CDS.1"/>
    <property type="gene ID" value="A03g25120.2_BraZ1"/>
</dbReference>
<dbReference type="AlphaFoldDB" id="A0A8D9GIG6"/>
<reference evidence="1 2" key="1">
    <citation type="submission" date="2021-07" db="EMBL/GenBank/DDBJ databases">
        <authorList>
            <consortium name="Genoscope - CEA"/>
            <person name="William W."/>
        </authorList>
    </citation>
    <scope>NUCLEOTIDE SEQUENCE [LARGE SCALE GENOMIC DNA]</scope>
</reference>